<feature type="compositionally biased region" description="Basic residues" evidence="5">
    <location>
        <begin position="850"/>
        <end position="859"/>
    </location>
</feature>
<dbReference type="SMART" id="SM00175">
    <property type="entry name" value="RAB"/>
    <property type="match status" value="1"/>
</dbReference>
<dbReference type="EMBL" id="CAJNOJ010000082">
    <property type="protein sequence ID" value="CAF1061602.1"/>
    <property type="molecule type" value="Genomic_DNA"/>
</dbReference>
<dbReference type="CDD" id="cd14498">
    <property type="entry name" value="DSP"/>
    <property type="match status" value="1"/>
</dbReference>
<dbReference type="InterPro" id="IPR020422">
    <property type="entry name" value="TYR_PHOSPHATASE_DUAL_dom"/>
</dbReference>
<dbReference type="GO" id="GO:0003924">
    <property type="term" value="F:GTPase activity"/>
    <property type="evidence" value="ECO:0007669"/>
    <property type="project" value="InterPro"/>
</dbReference>
<dbReference type="InterPro" id="IPR040385">
    <property type="entry name" value="RABL6"/>
</dbReference>
<dbReference type="PROSITE" id="PS51419">
    <property type="entry name" value="RAB"/>
    <property type="match status" value="1"/>
</dbReference>
<dbReference type="GO" id="GO:0005829">
    <property type="term" value="C:cytosol"/>
    <property type="evidence" value="ECO:0007669"/>
    <property type="project" value="TreeGrafter"/>
</dbReference>
<dbReference type="PANTHER" id="PTHR14932">
    <property type="entry name" value="RAS GTPASE-RELATED"/>
    <property type="match status" value="1"/>
</dbReference>
<evidence type="ECO:0000259" key="8">
    <source>
        <dbReference type="PROSITE" id="PS50135"/>
    </source>
</evidence>
<dbReference type="Gene3D" id="3.90.190.10">
    <property type="entry name" value="Protein tyrosine phosphatase superfamily"/>
    <property type="match status" value="1"/>
</dbReference>
<dbReference type="SUPFAM" id="SSF52540">
    <property type="entry name" value="P-loop containing nucleoside triphosphate hydrolases"/>
    <property type="match status" value="1"/>
</dbReference>
<dbReference type="GO" id="GO:0005525">
    <property type="term" value="F:GTP binding"/>
    <property type="evidence" value="ECO:0007669"/>
    <property type="project" value="InterPro"/>
</dbReference>
<keyword evidence="2 4" id="KW-0863">Zinc-finger</keyword>
<evidence type="ECO:0000256" key="1">
    <source>
        <dbReference type="ARBA" id="ARBA00022723"/>
    </source>
</evidence>
<gene>
    <name evidence="9" type="ORF">EDS130_LOCUS17942</name>
</gene>
<dbReference type="CDD" id="cd02338">
    <property type="entry name" value="ZZ_PCMF_like"/>
    <property type="match status" value="1"/>
</dbReference>
<feature type="domain" description="Tyrosine specific protein phosphatases" evidence="7">
    <location>
        <begin position="90"/>
        <end position="148"/>
    </location>
</feature>
<feature type="region of interest" description="Disordered" evidence="5">
    <location>
        <begin position="1053"/>
        <end position="1097"/>
    </location>
</feature>
<dbReference type="OrthoDB" id="207081at2759"/>
<accession>A0A814L8I3</accession>
<dbReference type="SUPFAM" id="SSF57850">
    <property type="entry name" value="RING/U-box"/>
    <property type="match status" value="1"/>
</dbReference>
<sequence>MTLTRDNSFVSNASNVSLVPVMVDYTLSQITPFVFVTAEETARQFPTIFSNGIGCVINVADELPQIVFPPQSGIESLKFPILDLPAFPANQYFDVVADRIAANTAANRRTLIYCHHGRSRSITFILAYLIKHYRLSLSDAYTLVKQRRQIALPNVGFWSQLRNYELYQQQQRMIPLPMMRSAVEPMTYGQHMLIKLSDGVQRVLGQDPYSSSFAPSQALAAPAIVHRKPHYHHIRRNPVPHMSLYHHPKLTKPIIMSFVQALKRLITTNDSSSTSGTATATNETNQAIPENLAHTNHLSTNANGSQSTISPSKSNENFKPLSQGLQKRYARGVQYNMKLVIRGECNTGKSVLWSRLQGTPFIEDYVPSDEIRVATINWSSRVCGDAIIKVEVWDVVDKSRKKRRPINPSLKLSNSIDAAVAEVSLDAEFLDVYKSTAGVLMVYDITKPWTWDYIEREIVKVPAHIPVLIIGNQLDMGHHRKVSTDKCLSFIEHLDRGTMGSVVRYCESSLRNGFGLQYIHQFLNIPFLQLQRECLLQQLQINARDMDASIEEIDAYSRSSENDYNLFIETLANKRRTKQEALAGDVVAKAKPLEEAKRIHDEAVQAALLAEQLQQQQFTSKPLNTIVQAIKKTTETPVDPIKPTLTTKQKPPVVAVQPIVQQVVPKSPIHDESTNNSMEKQHLPSDEYSEPHPSSNPLVASTVDDFVPDDNDYETFLVDDNVSPQQHLSADPFNRSTATKLSTTDDENELSVNPMVKGFREQLDSDDEQHQQPVITNESYDFEPSSPTIEPVSNPTSLQASPPPPPIYHQISSDDLDFLDQLSSSKPKHLTNDTPTPDSQSIHSDASATKPKKKKTTTKSKKEESSSTTDTTKIKKKKKASSTKTAITPAIESTIEHNDEDDLESFLADGSGTANRVSCDACMRTNFPGRRYKCLLCENYDLCGACYDLEAESQNHKNTHPMQCILTEAAAELFYSGESTPRRTAVSLTCPHCGLSGFIPRTLLTHCVEKHSSTSVQNKNTQVVMCPICVTSPSHGNRARFVLLADHIATVHDGGGDEDVTPSSAATQSRRCENEEEDSDEDNEEEEEEEPSLYDSDHRAFIEEEHRRQEAARQRLAHASSLAAARNAYTAAFSGNTNAQRRPLSRQTALRGSRAGLRGYFNHYPYGALPRTTTGFASSASLRNPHDTPNGTSNQNTALSDQYAALFFSQDPMLEFVSRLVNNQPSSSTPSITSSNGQFLFGPPIPVHVPSSTVASADFARMQQQIENNESMVQIKSTLLNAKQKRSSHAQQQSLSSQPVIITHPSGYDYQLWQQHFPAMQPTHNNPNFLNGAIPHDPTATMNSNLINTLSKNSQQSYREYDPRSLLGKILRNDHDVNKEDTNEIRPQQYQDHVSFFQSILLSTMLMNINDETSLNHL</sequence>
<feature type="compositionally biased region" description="Acidic residues" evidence="5">
    <location>
        <begin position="1074"/>
        <end position="1092"/>
    </location>
</feature>
<feature type="compositionally biased region" description="Polar residues" evidence="5">
    <location>
        <begin position="832"/>
        <end position="843"/>
    </location>
</feature>
<dbReference type="SMART" id="SM00195">
    <property type="entry name" value="DSPc"/>
    <property type="match status" value="1"/>
</dbReference>
<dbReference type="GO" id="GO:0005634">
    <property type="term" value="C:nucleus"/>
    <property type="evidence" value="ECO:0007669"/>
    <property type="project" value="TreeGrafter"/>
</dbReference>
<evidence type="ECO:0000256" key="5">
    <source>
        <dbReference type="SAM" id="MobiDB-lite"/>
    </source>
</evidence>
<evidence type="ECO:0000256" key="4">
    <source>
        <dbReference type="PROSITE-ProRule" id="PRU00228"/>
    </source>
</evidence>
<dbReference type="InterPro" id="IPR000387">
    <property type="entry name" value="Tyr_Pase_dom"/>
</dbReference>
<dbReference type="InterPro" id="IPR000340">
    <property type="entry name" value="Dual-sp_phosphatase_cat-dom"/>
</dbReference>
<dbReference type="InterPro" id="IPR029021">
    <property type="entry name" value="Prot-tyrosine_phosphatase-like"/>
</dbReference>
<name>A0A814L8I3_ADIRI</name>
<dbReference type="PANTHER" id="PTHR14932:SF1">
    <property type="entry name" value="RAB-LIKE PROTEIN 6"/>
    <property type="match status" value="1"/>
</dbReference>
<protein>
    <submittedName>
        <fullName evidence="9">Uncharacterized protein</fullName>
    </submittedName>
</protein>
<dbReference type="Pfam" id="PF00071">
    <property type="entry name" value="Ras"/>
    <property type="match status" value="1"/>
</dbReference>
<proteinExistence type="predicted"/>
<evidence type="ECO:0000259" key="6">
    <source>
        <dbReference type="PROSITE" id="PS50054"/>
    </source>
</evidence>
<evidence type="ECO:0000259" key="7">
    <source>
        <dbReference type="PROSITE" id="PS50056"/>
    </source>
</evidence>
<dbReference type="Proteomes" id="UP000663852">
    <property type="component" value="Unassembled WGS sequence"/>
</dbReference>
<dbReference type="InterPro" id="IPR043145">
    <property type="entry name" value="Znf_ZZ_sf"/>
</dbReference>
<feature type="region of interest" description="Disordered" evidence="5">
    <location>
        <begin position="1177"/>
        <end position="1196"/>
    </location>
</feature>
<evidence type="ECO:0000313" key="10">
    <source>
        <dbReference type="Proteomes" id="UP000663852"/>
    </source>
</evidence>
<dbReference type="SMART" id="SM00291">
    <property type="entry name" value="ZnF_ZZ"/>
    <property type="match status" value="1"/>
</dbReference>
<keyword evidence="1" id="KW-0479">Metal-binding</keyword>
<evidence type="ECO:0000313" key="9">
    <source>
        <dbReference type="EMBL" id="CAF1061602.1"/>
    </source>
</evidence>
<feature type="compositionally biased region" description="Polar residues" evidence="5">
    <location>
        <begin position="722"/>
        <end position="742"/>
    </location>
</feature>
<feature type="compositionally biased region" description="Basic and acidic residues" evidence="5">
    <location>
        <begin position="668"/>
        <end position="685"/>
    </location>
</feature>
<dbReference type="InterPro" id="IPR000433">
    <property type="entry name" value="Znf_ZZ"/>
</dbReference>
<feature type="region of interest" description="Disordered" evidence="5">
    <location>
        <begin position="661"/>
        <end position="751"/>
    </location>
</feature>
<feature type="compositionally biased region" description="Polar residues" evidence="5">
    <location>
        <begin position="778"/>
        <end position="800"/>
    </location>
</feature>
<organism evidence="9 10">
    <name type="scientific">Adineta ricciae</name>
    <name type="common">Rotifer</name>
    <dbReference type="NCBI Taxonomy" id="249248"/>
    <lineage>
        <taxon>Eukaryota</taxon>
        <taxon>Metazoa</taxon>
        <taxon>Spiralia</taxon>
        <taxon>Gnathifera</taxon>
        <taxon>Rotifera</taxon>
        <taxon>Eurotatoria</taxon>
        <taxon>Bdelloidea</taxon>
        <taxon>Adinetida</taxon>
        <taxon>Adinetidae</taxon>
        <taxon>Adineta</taxon>
    </lineage>
</organism>
<keyword evidence="3" id="KW-0862">Zinc</keyword>
<comment type="caution">
    <text evidence="9">The sequence shown here is derived from an EMBL/GenBank/DDBJ whole genome shotgun (WGS) entry which is preliminary data.</text>
</comment>
<dbReference type="Pfam" id="PF00782">
    <property type="entry name" value="DSPc"/>
    <property type="match status" value="1"/>
</dbReference>
<reference evidence="9" key="1">
    <citation type="submission" date="2021-02" db="EMBL/GenBank/DDBJ databases">
        <authorList>
            <person name="Nowell W R."/>
        </authorList>
    </citation>
    <scope>NUCLEOTIDE SEQUENCE</scope>
</reference>
<dbReference type="InterPro" id="IPR027417">
    <property type="entry name" value="P-loop_NTPase"/>
</dbReference>
<feature type="domain" description="Tyrosine-protein phosphatase" evidence="6">
    <location>
        <begin position="24"/>
        <end position="170"/>
    </location>
</feature>
<dbReference type="Gene3D" id="3.30.60.90">
    <property type="match status" value="1"/>
</dbReference>
<feature type="compositionally biased region" description="Polar residues" evidence="5">
    <location>
        <begin position="296"/>
        <end position="317"/>
    </location>
</feature>
<feature type="domain" description="ZZ-type" evidence="8">
    <location>
        <begin position="914"/>
        <end position="970"/>
    </location>
</feature>
<dbReference type="PROSITE" id="PS01357">
    <property type="entry name" value="ZF_ZZ_1"/>
    <property type="match status" value="1"/>
</dbReference>
<evidence type="ECO:0000256" key="2">
    <source>
        <dbReference type="ARBA" id="ARBA00022771"/>
    </source>
</evidence>
<dbReference type="PROSITE" id="PS50135">
    <property type="entry name" value="ZF_ZZ_2"/>
    <property type="match status" value="1"/>
</dbReference>
<dbReference type="PROSITE" id="PS50056">
    <property type="entry name" value="TYR_PHOSPHATASE_2"/>
    <property type="match status" value="1"/>
</dbReference>
<dbReference type="Pfam" id="PF00569">
    <property type="entry name" value="ZZ"/>
    <property type="match status" value="1"/>
</dbReference>
<evidence type="ECO:0000256" key="3">
    <source>
        <dbReference type="ARBA" id="ARBA00022833"/>
    </source>
</evidence>
<dbReference type="GO" id="GO:0008270">
    <property type="term" value="F:zinc ion binding"/>
    <property type="evidence" value="ECO:0007669"/>
    <property type="project" value="UniProtKB-KW"/>
</dbReference>
<dbReference type="Gene3D" id="3.40.50.300">
    <property type="entry name" value="P-loop containing nucleotide triphosphate hydrolases"/>
    <property type="match status" value="1"/>
</dbReference>
<dbReference type="PROSITE" id="PS50054">
    <property type="entry name" value="TYR_PHOSPHATASE_DUAL"/>
    <property type="match status" value="1"/>
</dbReference>
<dbReference type="InterPro" id="IPR001806">
    <property type="entry name" value="Small_GTPase"/>
</dbReference>
<feature type="region of interest" description="Disordered" evidence="5">
    <location>
        <begin position="778"/>
        <end position="890"/>
    </location>
</feature>
<feature type="region of interest" description="Disordered" evidence="5">
    <location>
        <begin position="296"/>
        <end position="319"/>
    </location>
</feature>
<dbReference type="SUPFAM" id="SSF52799">
    <property type="entry name" value="(Phosphotyrosine protein) phosphatases II"/>
    <property type="match status" value="1"/>
</dbReference>